<keyword evidence="1" id="KW-0548">Nucleotidyltransferase</keyword>
<comment type="caution">
    <text evidence="1">The sequence shown here is derived from an EMBL/GenBank/DDBJ whole genome shotgun (WGS) entry which is preliminary data.</text>
</comment>
<dbReference type="InterPro" id="IPR029044">
    <property type="entry name" value="Nucleotide-diphossugar_trans"/>
</dbReference>
<dbReference type="NCBIfam" id="TIGR03584">
    <property type="entry name" value="PseF"/>
    <property type="match status" value="1"/>
</dbReference>
<evidence type="ECO:0000313" key="2">
    <source>
        <dbReference type="Proteomes" id="UP000761574"/>
    </source>
</evidence>
<dbReference type="InterPro" id="IPR020039">
    <property type="entry name" value="PseF"/>
</dbReference>
<dbReference type="SUPFAM" id="SSF53448">
    <property type="entry name" value="Nucleotide-diphospho-sugar transferases"/>
    <property type="match status" value="1"/>
</dbReference>
<dbReference type="GO" id="GO:0016779">
    <property type="term" value="F:nucleotidyltransferase activity"/>
    <property type="evidence" value="ECO:0007669"/>
    <property type="project" value="UniProtKB-KW"/>
</dbReference>
<proteinExistence type="predicted"/>
<keyword evidence="1" id="KW-0808">Transferase</keyword>
<dbReference type="PANTHER" id="PTHR21485">
    <property type="entry name" value="HAD SUPERFAMILY MEMBERS CMAS AND KDSC"/>
    <property type="match status" value="1"/>
</dbReference>
<organism evidence="1 2">
    <name type="scientific">Shewanella algidipiscicola</name>
    <dbReference type="NCBI Taxonomy" id="614070"/>
    <lineage>
        <taxon>Bacteria</taxon>
        <taxon>Pseudomonadati</taxon>
        <taxon>Pseudomonadota</taxon>
        <taxon>Gammaproteobacteria</taxon>
        <taxon>Alteromonadales</taxon>
        <taxon>Shewanellaceae</taxon>
        <taxon>Shewanella</taxon>
    </lineage>
</organism>
<dbReference type="InterPro" id="IPR050793">
    <property type="entry name" value="CMP-NeuNAc_synthase"/>
</dbReference>
<gene>
    <name evidence="1" type="primary">rkpN</name>
    <name evidence="1" type="ORF">TUM4630_16370</name>
</gene>
<dbReference type="CDD" id="cd02513">
    <property type="entry name" value="CMP-NeuAc_Synthase"/>
    <property type="match status" value="1"/>
</dbReference>
<dbReference type="InterPro" id="IPR003329">
    <property type="entry name" value="Cytidylyl_trans"/>
</dbReference>
<dbReference type="RefSeq" id="WP_220741437.1">
    <property type="nucleotide sequence ID" value="NZ_BPFB01000015.1"/>
</dbReference>
<dbReference type="Pfam" id="PF02348">
    <property type="entry name" value="CTP_transf_3"/>
    <property type="match status" value="1"/>
</dbReference>
<protein>
    <submittedName>
        <fullName evidence="1">Pseudaminic acid cytidylyltransferase</fullName>
    </submittedName>
</protein>
<sequence>MKPKILAIIPARGVSKRIKRKNIKPFLGQEIIAYPIKALLESGVVDRLVVSTDDVEIACAAKKFGADVPFMRSAKNADDFATTFDVVEEIVTQLEEQYDYVYCVYPTSVFVTSDLIKDALNTLNINPSATSIVTCVAYSNPIQRSLSYKDGYLQSNHPEFYNTRSQDLPKNYSDAGQLYLFKPDVVLKSKRLVTDKCLPLELDESQTQDIDSEVDWALAELKYGYMVN</sequence>
<reference evidence="1 2" key="1">
    <citation type="submission" date="2021-05" db="EMBL/GenBank/DDBJ databases">
        <title>Molecular characterization for Shewanella algae harboring chromosomal blaOXA-55-like strains isolated from clinical and environment sample.</title>
        <authorList>
            <person name="Ohama Y."/>
            <person name="Aoki K."/>
            <person name="Harada S."/>
            <person name="Moriya K."/>
            <person name="Ishii Y."/>
            <person name="Tateda K."/>
        </authorList>
    </citation>
    <scope>NUCLEOTIDE SEQUENCE [LARGE SCALE GENOMIC DNA]</scope>
    <source>
        <strain evidence="1 2">LMG 23746</strain>
    </source>
</reference>
<dbReference type="EMBL" id="BPFB01000015">
    <property type="protein sequence ID" value="GIU46269.1"/>
    <property type="molecule type" value="Genomic_DNA"/>
</dbReference>
<evidence type="ECO:0000313" key="1">
    <source>
        <dbReference type="EMBL" id="GIU46269.1"/>
    </source>
</evidence>
<accession>A0ABQ4PFT5</accession>
<dbReference type="Gene3D" id="3.90.550.10">
    <property type="entry name" value="Spore Coat Polysaccharide Biosynthesis Protein SpsA, Chain A"/>
    <property type="match status" value="1"/>
</dbReference>
<name>A0ABQ4PFT5_9GAMM</name>
<dbReference type="PANTHER" id="PTHR21485:SF6">
    <property type="entry name" value="N-ACYLNEURAMINATE CYTIDYLYLTRANSFERASE-RELATED"/>
    <property type="match status" value="1"/>
</dbReference>
<keyword evidence="2" id="KW-1185">Reference proteome</keyword>
<dbReference type="Proteomes" id="UP000761574">
    <property type="component" value="Unassembled WGS sequence"/>
</dbReference>